<reference evidence="1 2" key="1">
    <citation type="submission" date="2024-02" db="EMBL/GenBank/DDBJ databases">
        <title>Microbulbifer aestuariivivens NBRC 112533.</title>
        <authorList>
            <person name="Ichikawa N."/>
            <person name="Katano-Makiyama Y."/>
            <person name="Hidaka K."/>
        </authorList>
    </citation>
    <scope>NUCLEOTIDE SEQUENCE [LARGE SCALE GENOMIC DNA]</scope>
    <source>
        <strain evidence="1 2">NBRC 112533</strain>
    </source>
</reference>
<keyword evidence="2" id="KW-1185">Reference proteome</keyword>
<dbReference type="EMBL" id="BAABRT010000046">
    <property type="protein sequence ID" value="GAA5526214.1"/>
    <property type="molecule type" value="Genomic_DNA"/>
</dbReference>
<comment type="caution">
    <text evidence="1">The sequence shown here is derived from an EMBL/GenBank/DDBJ whole genome shotgun (WGS) entry which is preliminary data.</text>
</comment>
<evidence type="ECO:0000313" key="1">
    <source>
        <dbReference type="EMBL" id="GAA5526214.1"/>
    </source>
</evidence>
<name>A0ABP9WSV0_9GAMM</name>
<protein>
    <submittedName>
        <fullName evidence="1">Uncharacterized protein</fullName>
    </submittedName>
</protein>
<organism evidence="1 2">
    <name type="scientific">Microbulbifer aestuariivivens</name>
    <dbReference type="NCBI Taxonomy" id="1908308"/>
    <lineage>
        <taxon>Bacteria</taxon>
        <taxon>Pseudomonadati</taxon>
        <taxon>Pseudomonadota</taxon>
        <taxon>Gammaproteobacteria</taxon>
        <taxon>Cellvibrionales</taxon>
        <taxon>Microbulbiferaceae</taxon>
        <taxon>Microbulbifer</taxon>
    </lineage>
</organism>
<sequence>MADSVSFDTVKGEFKITSEMYSQTYNIGNEKIGRTEYLTVNAKRLKSDAGRTLVAITGSVGGSGCSEVVSIATIVEEGVYFSPALNACGGVNEIYIDNGVVIIQALERDEITPITYKVKGDWASENNGPLTSGYKFIE</sequence>
<proteinExistence type="predicted"/>
<gene>
    <name evidence="1" type="ORF">Maes01_02813</name>
</gene>
<accession>A0ABP9WSV0</accession>
<evidence type="ECO:0000313" key="2">
    <source>
        <dbReference type="Proteomes" id="UP001408594"/>
    </source>
</evidence>
<dbReference type="Proteomes" id="UP001408594">
    <property type="component" value="Unassembled WGS sequence"/>
</dbReference>